<reference evidence="1 2" key="1">
    <citation type="journal article" date="2013" name="ISME J.">
        <title>A metabolic model for members of the genus Tetrasphaera involved in enhanced biological phosphorus removal.</title>
        <authorList>
            <person name="Kristiansen R."/>
            <person name="Nguyen H.T.T."/>
            <person name="Saunders A.M."/>
            <person name="Nielsen J.L."/>
            <person name="Wimmer R."/>
            <person name="Le V.Q."/>
            <person name="McIlroy S.J."/>
            <person name="Petrovski S."/>
            <person name="Seviour R.J."/>
            <person name="Calteau A."/>
            <person name="Nielsen K.L."/>
            <person name="Nielsen P.H."/>
        </authorList>
    </citation>
    <scope>NUCLEOTIDE SEQUENCE [LARGE SCALE GENOMIC DNA]</scope>
    <source>
        <strain evidence="1 2">Ben 74</strain>
    </source>
</reference>
<comment type="caution">
    <text evidence="1">The sequence shown here is derived from an EMBL/GenBank/DDBJ whole genome shotgun (WGS) entry which is preliminary data.</text>
</comment>
<keyword evidence="2" id="KW-1185">Reference proteome</keyword>
<protein>
    <submittedName>
        <fullName evidence="1">Uncharacterized protein</fullName>
    </submittedName>
</protein>
<dbReference type="STRING" id="1193518.BN13_30020"/>
<gene>
    <name evidence="1" type="ORF">BN13_30020</name>
</gene>
<organism evidence="1 2">
    <name type="scientific">Nostocoides jenkinsii Ben 74</name>
    <dbReference type="NCBI Taxonomy" id="1193518"/>
    <lineage>
        <taxon>Bacteria</taxon>
        <taxon>Bacillati</taxon>
        <taxon>Actinomycetota</taxon>
        <taxon>Actinomycetes</taxon>
        <taxon>Micrococcales</taxon>
        <taxon>Intrasporangiaceae</taxon>
        <taxon>Nostocoides</taxon>
    </lineage>
</organism>
<evidence type="ECO:0000313" key="1">
    <source>
        <dbReference type="EMBL" id="CCI53068.1"/>
    </source>
</evidence>
<dbReference type="Proteomes" id="UP000035720">
    <property type="component" value="Unassembled WGS sequence"/>
</dbReference>
<dbReference type="EMBL" id="CAJC01000139">
    <property type="protein sequence ID" value="CCI53068.1"/>
    <property type="molecule type" value="Genomic_DNA"/>
</dbReference>
<dbReference type="AlphaFoldDB" id="A0A077ME04"/>
<proteinExistence type="predicted"/>
<name>A0A077ME04_9MICO</name>
<evidence type="ECO:0000313" key="2">
    <source>
        <dbReference type="Proteomes" id="UP000035720"/>
    </source>
</evidence>
<accession>A0A077ME04</accession>
<sequence>MPLAAPRPTSVWARTATEGVTMSFRSTTTVRRVSGAAAVLFAAGLMAAPVAAAKPQPIKFGTTQDVSGGKIKFGQGADARGKIKFGSDDGRIKFVR</sequence>